<dbReference type="PANTHER" id="PTHR30627:SF1">
    <property type="entry name" value="PEPTIDOGLYCAN D,D-TRANSPEPTIDASE FTSI"/>
    <property type="match status" value="1"/>
</dbReference>
<feature type="transmembrane region" description="Helical" evidence="7">
    <location>
        <begin position="12"/>
        <end position="33"/>
    </location>
</feature>
<dbReference type="Proteomes" id="UP000315215">
    <property type="component" value="Chromosome"/>
</dbReference>
<keyword evidence="5 7" id="KW-0472">Membrane</keyword>
<dbReference type="Gene3D" id="3.90.1310.10">
    <property type="entry name" value="Penicillin-binding protein 2a (Domain 2)"/>
    <property type="match status" value="1"/>
</dbReference>
<dbReference type="GO" id="GO:0009252">
    <property type="term" value="P:peptidoglycan biosynthetic process"/>
    <property type="evidence" value="ECO:0007669"/>
    <property type="project" value="UniProtKB-UniPathway"/>
</dbReference>
<dbReference type="OrthoDB" id="9804124at2"/>
<evidence type="ECO:0000313" key="9">
    <source>
        <dbReference type="EMBL" id="QDP40086.1"/>
    </source>
</evidence>
<dbReference type="SMART" id="SM00740">
    <property type="entry name" value="PASTA"/>
    <property type="match status" value="1"/>
</dbReference>
<dbReference type="InterPro" id="IPR011927">
    <property type="entry name" value="SpoVD_pbp"/>
</dbReference>
<dbReference type="SUPFAM" id="SSF56601">
    <property type="entry name" value="beta-lactamase/transpeptidase-like"/>
    <property type="match status" value="1"/>
</dbReference>
<sequence>MKRVSNVTLRKRLVTVFLIGMIVFFVIIARLGYVQFVIGDWLTDKAEESWSRDITFEPERGKILDRNGEVLAGNVSAPTVMVVPSQIENPDEVADHLADILNMEKEAALKEVTKKSSIVKIHPQGRKISEEKANAIRALDMPGVYIAEDSKRNYPNGSYLSHVLGFSGIDNQGLMGLEAYYDDRLNGEKGSLSFYSDAKGHKMEDIADVYKAPKDGQNLKLTIDSRVQTIIERELDLAVSKYNPDGAIALAVDPDTGEVLGMSSRPTFNPENYQNVDPEVYNRNLPVWSTYEPGSTFKIITLAAALEEKLVDLDKDEFNDDGSIEVDGATLHCWKSGGHGHQTFMEVVQNSCNPGFVKLGEKLGTERLFSYIDNFGFGQKTGIDLQGEAKGIMFSEENRGPVETATTAFGQGVSVTPIQQVMAVSAAVNGGYLYEPYIAKEWVDPITNEVVEQNEPNLKKRVISEATSKEIRRALENVVAKGTGGSAYVEGYRVGGKTGTAQKVGPDGTYMENNHIVSFMGFAPADDPEIVVYVAIDNPKGTVQFGGVVAAPIAGTIIGDSLRALGVEKRENGVEKEYKWPDQPLVEVPDLIGKTKKDLQQYLTNLAIETSGEGKYVTNQAPEAGVKIEQGEKIRLYFSDEKPENSEEKNSDEN</sequence>
<name>A0A516KFH0_9BACI</name>
<comment type="similarity">
    <text evidence="3">Belongs to the transpeptidase family.</text>
</comment>
<evidence type="ECO:0000256" key="3">
    <source>
        <dbReference type="ARBA" id="ARBA00007171"/>
    </source>
</evidence>
<comment type="catalytic activity">
    <reaction evidence="6">
        <text>Preferential cleavage: (Ac)2-L-Lys-D-Ala-|-D-Ala. Also transpeptidation of peptidyl-alanyl moieties that are N-acyl substituents of D-alanine.</text>
        <dbReference type="EC" id="3.4.16.4"/>
    </reaction>
</comment>
<gene>
    <name evidence="9" type="ORF">FN924_07855</name>
</gene>
<comment type="subcellular location">
    <subcellularLocation>
        <location evidence="1">Membrane</location>
    </subcellularLocation>
</comment>
<dbReference type="UniPathway" id="UPA00219"/>
<dbReference type="AlphaFoldDB" id="A0A516KFH0"/>
<dbReference type="Gene3D" id="3.30.450.330">
    <property type="match status" value="1"/>
</dbReference>
<dbReference type="PROSITE" id="PS51178">
    <property type="entry name" value="PASTA"/>
    <property type="match status" value="1"/>
</dbReference>
<dbReference type="InterPro" id="IPR005543">
    <property type="entry name" value="PASTA_dom"/>
</dbReference>
<proteinExistence type="inferred from homology"/>
<dbReference type="SUPFAM" id="SSF54184">
    <property type="entry name" value="Penicillin-binding protein 2x (pbp-2x), c-terminal domain"/>
    <property type="match status" value="1"/>
</dbReference>
<dbReference type="Gene3D" id="3.40.710.10">
    <property type="entry name" value="DD-peptidase/beta-lactamase superfamily"/>
    <property type="match status" value="1"/>
</dbReference>
<evidence type="ECO:0000256" key="7">
    <source>
        <dbReference type="SAM" id="Phobius"/>
    </source>
</evidence>
<dbReference type="RefSeq" id="WP_143893319.1">
    <property type="nucleotide sequence ID" value="NZ_CP041666.1"/>
</dbReference>
<protein>
    <recommendedName>
        <fullName evidence="4">serine-type D-Ala-D-Ala carboxypeptidase</fullName>
        <ecNumber evidence="4">3.4.16.4</ecNumber>
    </recommendedName>
</protein>
<dbReference type="SUPFAM" id="SSF56519">
    <property type="entry name" value="Penicillin binding protein dimerisation domain"/>
    <property type="match status" value="1"/>
</dbReference>
<keyword evidence="10" id="KW-1185">Reference proteome</keyword>
<keyword evidence="7" id="KW-1133">Transmembrane helix</keyword>
<dbReference type="CDD" id="cd06573">
    <property type="entry name" value="PASTA"/>
    <property type="match status" value="1"/>
</dbReference>
<dbReference type="KEGG" id="aqt:FN924_07855"/>
<evidence type="ECO:0000256" key="1">
    <source>
        <dbReference type="ARBA" id="ARBA00004370"/>
    </source>
</evidence>
<feature type="domain" description="PASTA" evidence="8">
    <location>
        <begin position="582"/>
        <end position="640"/>
    </location>
</feature>
<dbReference type="InterPro" id="IPR012338">
    <property type="entry name" value="Beta-lactam/transpept-like"/>
</dbReference>
<dbReference type="EMBL" id="CP041666">
    <property type="protein sequence ID" value="QDP40086.1"/>
    <property type="molecule type" value="Genomic_DNA"/>
</dbReference>
<dbReference type="GO" id="GO:0005886">
    <property type="term" value="C:plasma membrane"/>
    <property type="evidence" value="ECO:0007669"/>
    <property type="project" value="TreeGrafter"/>
</dbReference>
<dbReference type="NCBIfam" id="TIGR02214">
    <property type="entry name" value="spoVD_pbp"/>
    <property type="match status" value="1"/>
</dbReference>
<dbReference type="InterPro" id="IPR050515">
    <property type="entry name" value="Beta-lactam/transpept"/>
</dbReference>
<accession>A0A516KFH0</accession>
<evidence type="ECO:0000256" key="5">
    <source>
        <dbReference type="ARBA" id="ARBA00023136"/>
    </source>
</evidence>
<evidence type="ECO:0000256" key="2">
    <source>
        <dbReference type="ARBA" id="ARBA00004752"/>
    </source>
</evidence>
<dbReference type="GO" id="GO:0009002">
    <property type="term" value="F:serine-type D-Ala-D-Ala carboxypeptidase activity"/>
    <property type="evidence" value="ECO:0007669"/>
    <property type="project" value="UniProtKB-EC"/>
</dbReference>
<dbReference type="InterPro" id="IPR005311">
    <property type="entry name" value="PBP_dimer"/>
</dbReference>
<evidence type="ECO:0000313" key="10">
    <source>
        <dbReference type="Proteomes" id="UP000315215"/>
    </source>
</evidence>
<evidence type="ECO:0000256" key="6">
    <source>
        <dbReference type="ARBA" id="ARBA00034000"/>
    </source>
</evidence>
<dbReference type="Pfam" id="PF03793">
    <property type="entry name" value="PASTA"/>
    <property type="match status" value="1"/>
</dbReference>
<reference evidence="9 10" key="1">
    <citation type="submission" date="2019-07" db="EMBL/GenBank/DDBJ databases">
        <authorList>
            <person name="Li J."/>
        </authorList>
    </citation>
    <scope>NUCLEOTIDE SEQUENCE [LARGE SCALE GENOMIC DNA]</scope>
    <source>
        <strain evidence="9 10">TKL69</strain>
    </source>
</reference>
<dbReference type="InterPro" id="IPR036138">
    <property type="entry name" value="PBP_dimer_sf"/>
</dbReference>
<dbReference type="Pfam" id="PF03717">
    <property type="entry name" value="PBP_dimer"/>
    <property type="match status" value="1"/>
</dbReference>
<dbReference type="EC" id="3.4.16.4" evidence="4"/>
<evidence type="ECO:0000259" key="8">
    <source>
        <dbReference type="PROSITE" id="PS51178"/>
    </source>
</evidence>
<dbReference type="GO" id="GO:0071555">
    <property type="term" value="P:cell wall organization"/>
    <property type="evidence" value="ECO:0007669"/>
    <property type="project" value="TreeGrafter"/>
</dbReference>
<keyword evidence="7" id="KW-0812">Transmembrane</keyword>
<organism evidence="9 10">
    <name type="scientific">Radiobacillus deserti</name>
    <dbReference type="NCBI Taxonomy" id="2594883"/>
    <lineage>
        <taxon>Bacteria</taxon>
        <taxon>Bacillati</taxon>
        <taxon>Bacillota</taxon>
        <taxon>Bacilli</taxon>
        <taxon>Bacillales</taxon>
        <taxon>Bacillaceae</taxon>
        <taxon>Radiobacillus</taxon>
    </lineage>
</organism>
<comment type="pathway">
    <text evidence="2">Cell wall biogenesis; peptidoglycan biosynthesis.</text>
</comment>
<dbReference type="PANTHER" id="PTHR30627">
    <property type="entry name" value="PEPTIDOGLYCAN D,D-TRANSPEPTIDASE"/>
    <property type="match status" value="1"/>
</dbReference>
<dbReference type="GO" id="GO:0008658">
    <property type="term" value="F:penicillin binding"/>
    <property type="evidence" value="ECO:0007669"/>
    <property type="project" value="InterPro"/>
</dbReference>
<dbReference type="InterPro" id="IPR001460">
    <property type="entry name" value="PCN-bd_Tpept"/>
</dbReference>
<evidence type="ECO:0000256" key="4">
    <source>
        <dbReference type="ARBA" id="ARBA00012448"/>
    </source>
</evidence>
<dbReference type="Pfam" id="PF00905">
    <property type="entry name" value="Transpeptidase"/>
    <property type="match status" value="1"/>
</dbReference>